<name>U1L8H1_9MICO</name>
<protein>
    <recommendedName>
        <fullName evidence="3">Phospholipid/glycerol acyltransferase domain-containing protein</fullName>
    </recommendedName>
</protein>
<feature type="domain" description="Phospholipid/glycerol acyltransferase" evidence="3">
    <location>
        <begin position="47"/>
        <end position="155"/>
    </location>
</feature>
<comment type="caution">
    <text evidence="4">The sequence shown here is derived from an EMBL/GenBank/DDBJ whole genome shotgun (WGS) entry which is preliminary data.</text>
</comment>
<dbReference type="Proteomes" id="UP000016462">
    <property type="component" value="Unassembled WGS sequence"/>
</dbReference>
<keyword evidence="2" id="KW-0012">Acyltransferase</keyword>
<dbReference type="SUPFAM" id="SSF69593">
    <property type="entry name" value="Glycerol-3-phosphate (1)-acyltransferase"/>
    <property type="match status" value="1"/>
</dbReference>
<dbReference type="GO" id="GO:0003841">
    <property type="term" value="F:1-acylglycerol-3-phosphate O-acyltransferase activity"/>
    <property type="evidence" value="ECO:0007669"/>
    <property type="project" value="TreeGrafter"/>
</dbReference>
<evidence type="ECO:0000313" key="4">
    <source>
        <dbReference type="EMBL" id="ERG63223.1"/>
    </source>
</evidence>
<reference evidence="4 5" key="1">
    <citation type="journal article" date="2013" name="Genome Announc.">
        <title>First draft genome sequence from a member of the genus agrococcus, isolated from modern microbialites.</title>
        <authorList>
            <person name="White R.A.III."/>
            <person name="Grassa C.J."/>
            <person name="Suttle C.A."/>
        </authorList>
    </citation>
    <scope>NUCLEOTIDE SEQUENCE [LARGE SCALE GENOMIC DNA]</scope>
    <source>
        <strain evidence="4 5">RW1</strain>
    </source>
</reference>
<organism evidence="4 5">
    <name type="scientific">Agrococcus pavilionensis RW1</name>
    <dbReference type="NCBI Taxonomy" id="1330458"/>
    <lineage>
        <taxon>Bacteria</taxon>
        <taxon>Bacillati</taxon>
        <taxon>Actinomycetota</taxon>
        <taxon>Actinomycetes</taxon>
        <taxon>Micrococcales</taxon>
        <taxon>Microbacteriaceae</taxon>
        <taxon>Agrococcus</taxon>
    </lineage>
</organism>
<accession>U1L8H1</accession>
<dbReference type="AlphaFoldDB" id="U1L8H1"/>
<evidence type="ECO:0000256" key="1">
    <source>
        <dbReference type="ARBA" id="ARBA00022679"/>
    </source>
</evidence>
<dbReference type="GO" id="GO:0006654">
    <property type="term" value="P:phosphatidic acid biosynthetic process"/>
    <property type="evidence" value="ECO:0007669"/>
    <property type="project" value="TreeGrafter"/>
</dbReference>
<evidence type="ECO:0000259" key="3">
    <source>
        <dbReference type="SMART" id="SM00563"/>
    </source>
</evidence>
<proteinExistence type="predicted"/>
<dbReference type="InterPro" id="IPR002123">
    <property type="entry name" value="Plipid/glycerol_acylTrfase"/>
</dbReference>
<keyword evidence="1" id="KW-0808">Transferase</keyword>
<dbReference type="PANTHER" id="PTHR10434">
    <property type="entry name" value="1-ACYL-SN-GLYCEROL-3-PHOSPHATE ACYLTRANSFERASE"/>
    <property type="match status" value="1"/>
</dbReference>
<dbReference type="PANTHER" id="PTHR10434:SF9">
    <property type="entry name" value="PHOSPHOLIPID_GLYCEROL ACYLTRANSFERASE DOMAIN-CONTAINING PROTEIN"/>
    <property type="match status" value="1"/>
</dbReference>
<dbReference type="SMART" id="SM00563">
    <property type="entry name" value="PlsC"/>
    <property type="match status" value="1"/>
</dbReference>
<evidence type="ECO:0000256" key="2">
    <source>
        <dbReference type="ARBA" id="ARBA00023315"/>
    </source>
</evidence>
<evidence type="ECO:0000313" key="5">
    <source>
        <dbReference type="Proteomes" id="UP000016462"/>
    </source>
</evidence>
<dbReference type="EMBL" id="ASHR01000035">
    <property type="protein sequence ID" value="ERG63223.1"/>
    <property type="molecule type" value="Genomic_DNA"/>
</dbReference>
<keyword evidence="5" id="KW-1185">Reference proteome</keyword>
<gene>
    <name evidence="4" type="ORF">L332_01985</name>
</gene>
<sequence length="220" mass="24517">MPDAGDEAMSRRAPKRQPVRHAIAQLHWALSPWQLVREQPPVDGARLLIGAPHTSNRDFVLMLAISWDARLPVRWLGKRELFEGPLGWAMHRLGGIPVDRDDPSGLVERIIALVRDDPRAVIVVTPDGTRRSQQWRSGFYRIALEAGLPVTLGFVDSTTRTTGLGPTIALTGDVPADMERIRAFYADKVGINRELTTEPRLADEAGLAARLRGERAQRER</sequence>
<dbReference type="Pfam" id="PF01553">
    <property type="entry name" value="Acyltransferase"/>
    <property type="match status" value="1"/>
</dbReference>